<dbReference type="InterPro" id="IPR013974">
    <property type="entry name" value="SAF"/>
</dbReference>
<dbReference type="CDD" id="cd11614">
    <property type="entry name" value="SAF_CpaB_FlgA_like"/>
    <property type="match status" value="1"/>
</dbReference>
<dbReference type="Pfam" id="PF13144">
    <property type="entry name" value="ChapFlgA"/>
    <property type="match status" value="1"/>
</dbReference>
<dbReference type="NCBIfam" id="TIGR03170">
    <property type="entry name" value="flgA_cterm"/>
    <property type="match status" value="1"/>
</dbReference>
<evidence type="ECO:0000313" key="8">
    <source>
        <dbReference type="EMBL" id="MEH8016694.1"/>
    </source>
</evidence>
<sequence length="254" mass="27976">MHYIKPMPNLPLKAEAILPQRKRLGFLLTLAMLLFAGNVAATELSSALQQHIAAELQQYLKQLQLNSTAQPDISLTLPAAITNASCSQLSVSRRQQHTPPLGRINYTLKCTAPQRWQSRAVAQIRLYLPLVVASRTLQRDEIISADMLSLADIELSTLRHDPELQPEPLLGMTVKRRINAGEPLHRAMLQLVYLVEKGSRVKLLVQGQGFEVSTEATALADGQLGERIRVENLTSGKIVEAVVSGKNTVVTGHK</sequence>
<comment type="similarity">
    <text evidence="2">Belongs to the FlgA family.</text>
</comment>
<keyword evidence="8" id="KW-0966">Cell projection</keyword>
<dbReference type="EMBL" id="JALAAR010000003">
    <property type="protein sequence ID" value="MEH8016694.1"/>
    <property type="molecule type" value="Genomic_DNA"/>
</dbReference>
<evidence type="ECO:0000256" key="4">
    <source>
        <dbReference type="ARBA" id="ARBA00022729"/>
    </source>
</evidence>
<dbReference type="InterPro" id="IPR017585">
    <property type="entry name" value="SAF_FlgA"/>
</dbReference>
<dbReference type="SMART" id="SM00858">
    <property type="entry name" value="SAF"/>
    <property type="match status" value="1"/>
</dbReference>
<dbReference type="Gene3D" id="3.90.1210.10">
    <property type="entry name" value="Antifreeze-like/N-acetylneuraminic acid synthase C-terminal domain"/>
    <property type="match status" value="1"/>
</dbReference>
<organism evidence="8 9">
    <name type="scientific">Rheinheimera muenzenbergensis</name>
    <dbReference type="NCBI Taxonomy" id="1193628"/>
    <lineage>
        <taxon>Bacteria</taxon>
        <taxon>Pseudomonadati</taxon>
        <taxon>Pseudomonadota</taxon>
        <taxon>Gammaproteobacteria</taxon>
        <taxon>Chromatiales</taxon>
        <taxon>Chromatiaceae</taxon>
        <taxon>Rheinheimera</taxon>
    </lineage>
</organism>
<comment type="function">
    <text evidence="6">Involved in the assembly process of the P-ring formation. It may associate with FlgF on the rod constituting a structure essential for the P-ring assembly or may act as a modulator protein for the P-ring assembly.</text>
</comment>
<proteinExistence type="inferred from homology"/>
<dbReference type="RefSeq" id="WP_335735110.1">
    <property type="nucleotide sequence ID" value="NZ_JALAAR010000003.1"/>
</dbReference>
<keyword evidence="4" id="KW-0732">Signal</keyword>
<evidence type="ECO:0000256" key="3">
    <source>
        <dbReference type="ARBA" id="ARBA00014754"/>
    </source>
</evidence>
<evidence type="ECO:0000256" key="6">
    <source>
        <dbReference type="ARBA" id="ARBA00025643"/>
    </source>
</evidence>
<comment type="subcellular location">
    <subcellularLocation>
        <location evidence="1">Periplasm</location>
    </subcellularLocation>
</comment>
<dbReference type="PANTHER" id="PTHR36307">
    <property type="entry name" value="FLAGELLA BASAL BODY P-RING FORMATION PROTEIN FLGA"/>
    <property type="match status" value="1"/>
</dbReference>
<evidence type="ECO:0000259" key="7">
    <source>
        <dbReference type="SMART" id="SM00858"/>
    </source>
</evidence>
<keyword evidence="9" id="KW-1185">Reference proteome</keyword>
<name>A0ABU8C4E6_9GAMM</name>
<keyword evidence="8" id="KW-0282">Flagellum</keyword>
<reference evidence="8 9" key="1">
    <citation type="journal article" date="2023" name="Ecotoxicol. Environ. Saf.">
        <title>Mercury remediation potential of mercury-resistant strain Rheinheimera metallidurans sp. nov. isolated from a municipal waste dumping site.</title>
        <authorList>
            <person name="Yadav V."/>
            <person name="Manjhi A."/>
            <person name="Vadakedath N."/>
        </authorList>
    </citation>
    <scope>NUCLEOTIDE SEQUENCE [LARGE SCALE GENOMIC DNA]</scope>
    <source>
        <strain evidence="8 9">E-49</strain>
    </source>
</reference>
<keyword evidence="8" id="KW-0969">Cilium</keyword>
<dbReference type="Gene3D" id="2.30.30.760">
    <property type="match status" value="1"/>
</dbReference>
<keyword evidence="5" id="KW-0574">Periplasm</keyword>
<dbReference type="Proteomes" id="UP001375382">
    <property type="component" value="Unassembled WGS sequence"/>
</dbReference>
<feature type="domain" description="SAF" evidence="7">
    <location>
        <begin position="128"/>
        <end position="190"/>
    </location>
</feature>
<evidence type="ECO:0000256" key="1">
    <source>
        <dbReference type="ARBA" id="ARBA00004418"/>
    </source>
</evidence>
<evidence type="ECO:0000256" key="5">
    <source>
        <dbReference type="ARBA" id="ARBA00022764"/>
    </source>
</evidence>
<protein>
    <recommendedName>
        <fullName evidence="3">Flagella basal body P-ring formation protein FlgA</fullName>
    </recommendedName>
</protein>
<evidence type="ECO:0000313" key="9">
    <source>
        <dbReference type="Proteomes" id="UP001375382"/>
    </source>
</evidence>
<comment type="caution">
    <text evidence="8">The sequence shown here is derived from an EMBL/GenBank/DDBJ whole genome shotgun (WGS) entry which is preliminary data.</text>
</comment>
<dbReference type="PANTHER" id="PTHR36307:SF1">
    <property type="entry name" value="FLAGELLA BASAL BODY P-RING FORMATION PROTEIN FLGA"/>
    <property type="match status" value="1"/>
</dbReference>
<accession>A0ABU8C4E6</accession>
<dbReference type="InterPro" id="IPR039246">
    <property type="entry name" value="Flagellar_FlgA"/>
</dbReference>
<evidence type="ECO:0000256" key="2">
    <source>
        <dbReference type="ARBA" id="ARBA00010474"/>
    </source>
</evidence>
<gene>
    <name evidence="8" type="primary">flgA</name>
    <name evidence="8" type="ORF">MN202_05590</name>
</gene>